<dbReference type="Proteomes" id="UP001146505">
    <property type="component" value="Unassembled WGS sequence"/>
</dbReference>
<dbReference type="PANTHER" id="PTHR34583:SF2">
    <property type="entry name" value="ANTIPORTER SUBUNIT MNHC2-RELATED"/>
    <property type="match status" value="1"/>
</dbReference>
<dbReference type="PANTHER" id="PTHR34583">
    <property type="entry name" value="ANTIPORTER SUBUNIT MNHC2-RELATED"/>
    <property type="match status" value="1"/>
</dbReference>
<keyword evidence="6 8" id="KW-0472">Membrane</keyword>
<name>A0A9X3RR22_9CORY</name>
<evidence type="ECO:0000256" key="4">
    <source>
        <dbReference type="ARBA" id="ARBA00022692"/>
    </source>
</evidence>
<feature type="compositionally biased region" description="Basic and acidic residues" evidence="7">
    <location>
        <begin position="146"/>
        <end position="157"/>
    </location>
</feature>
<accession>A0A9X3RR22</accession>
<feature type="transmembrane region" description="Helical" evidence="8">
    <location>
        <begin position="70"/>
        <end position="92"/>
    </location>
</feature>
<proteinExistence type="inferred from homology"/>
<evidence type="ECO:0000256" key="5">
    <source>
        <dbReference type="ARBA" id="ARBA00022989"/>
    </source>
</evidence>
<feature type="region of interest" description="Disordered" evidence="7">
    <location>
        <begin position="133"/>
        <end position="167"/>
    </location>
</feature>
<dbReference type="Gene3D" id="1.10.287.3510">
    <property type="match status" value="1"/>
</dbReference>
<dbReference type="InterPro" id="IPR050601">
    <property type="entry name" value="CPA3_antiporter_subunitC"/>
</dbReference>
<keyword evidence="3" id="KW-1003">Cell membrane</keyword>
<dbReference type="NCBIfam" id="NF005622">
    <property type="entry name" value="PRK07375.2-1"/>
    <property type="match status" value="1"/>
</dbReference>
<feature type="transmembrane region" description="Helical" evidence="8">
    <location>
        <begin position="27"/>
        <end position="49"/>
    </location>
</feature>
<comment type="similarity">
    <text evidence="2">Belongs to the CPA3 antiporters (TC 2.A.63) subunit C family.</text>
</comment>
<evidence type="ECO:0000256" key="8">
    <source>
        <dbReference type="SAM" id="Phobius"/>
    </source>
</evidence>
<comment type="subcellular location">
    <subcellularLocation>
        <location evidence="1">Cell membrane</location>
        <topology evidence="1">Multi-pass membrane protein</topology>
    </subcellularLocation>
</comment>
<evidence type="ECO:0000256" key="1">
    <source>
        <dbReference type="ARBA" id="ARBA00004651"/>
    </source>
</evidence>
<dbReference type="GO" id="GO:0005886">
    <property type="term" value="C:plasma membrane"/>
    <property type="evidence" value="ECO:0007669"/>
    <property type="project" value="UniProtKB-SubCell"/>
</dbReference>
<dbReference type="Pfam" id="PF00420">
    <property type="entry name" value="Oxidored_q2"/>
    <property type="match status" value="1"/>
</dbReference>
<dbReference type="AlphaFoldDB" id="A0A9X3RR22"/>
<sequence>MIIAAIIAILVAGGVYLVMQRGMLRIIMGITLLGHGVNLLILAAGIGAWRMDPLMDRATPEQAADPLPQAFVLTAIVISMASTAVMLAMAALGRDDDTVGSDDVETASRRLRTLQTMGWKNYEEAKAQGGVVEENKATKLGANDYTEVHSSADEDGAKASSKKGAQK</sequence>
<dbReference type="RefSeq" id="WP_035002473.1">
    <property type="nucleotide sequence ID" value="NZ_JAKMUV010000003.1"/>
</dbReference>
<evidence type="ECO:0000256" key="6">
    <source>
        <dbReference type="ARBA" id="ARBA00023136"/>
    </source>
</evidence>
<keyword evidence="10" id="KW-1185">Reference proteome</keyword>
<evidence type="ECO:0000313" key="10">
    <source>
        <dbReference type="Proteomes" id="UP001146505"/>
    </source>
</evidence>
<dbReference type="GeneID" id="301812619"/>
<keyword evidence="5 8" id="KW-1133">Transmembrane helix</keyword>
<organism evidence="9 10">
    <name type="scientific">Corynebacterium macclintockiae</name>
    <dbReference type="NCBI Taxonomy" id="2913501"/>
    <lineage>
        <taxon>Bacteria</taxon>
        <taxon>Bacillati</taxon>
        <taxon>Actinomycetota</taxon>
        <taxon>Actinomycetes</taxon>
        <taxon>Mycobacteriales</taxon>
        <taxon>Corynebacteriaceae</taxon>
        <taxon>Corynebacterium</taxon>
    </lineage>
</organism>
<reference evidence="9" key="1">
    <citation type="submission" date="2022-02" db="EMBL/GenBank/DDBJ databases">
        <title>Corynebacterium sp. from urogenital microbiome.</title>
        <authorList>
            <person name="Cappelli E.A."/>
            <person name="Ribeiro T.G."/>
            <person name="Peixe L."/>
        </authorList>
    </citation>
    <scope>NUCLEOTIDE SEQUENCE</scope>
    <source>
        <strain evidence="9">C9Ua_112</strain>
    </source>
</reference>
<evidence type="ECO:0000256" key="7">
    <source>
        <dbReference type="SAM" id="MobiDB-lite"/>
    </source>
</evidence>
<dbReference type="EMBL" id="JAKMUV010000003">
    <property type="protein sequence ID" value="MCZ9304626.1"/>
    <property type="molecule type" value="Genomic_DNA"/>
</dbReference>
<comment type="caution">
    <text evidence="9">The sequence shown here is derived from an EMBL/GenBank/DDBJ whole genome shotgun (WGS) entry which is preliminary data.</text>
</comment>
<evidence type="ECO:0000256" key="3">
    <source>
        <dbReference type="ARBA" id="ARBA00022475"/>
    </source>
</evidence>
<evidence type="ECO:0000313" key="9">
    <source>
        <dbReference type="EMBL" id="MCZ9304626.1"/>
    </source>
</evidence>
<evidence type="ECO:0000256" key="2">
    <source>
        <dbReference type="ARBA" id="ARBA00010388"/>
    </source>
</evidence>
<keyword evidence="4 8" id="KW-0812">Transmembrane</keyword>
<protein>
    <submittedName>
        <fullName evidence="9">Cation:proton antiporter subunit C</fullName>
    </submittedName>
</protein>
<dbReference type="InterPro" id="IPR039428">
    <property type="entry name" value="NUOK/Mnh_C1-like"/>
</dbReference>
<gene>
    <name evidence="9" type="ORF">L8U58_03605</name>
</gene>